<dbReference type="Proteomes" id="UP000192266">
    <property type="component" value="Unassembled WGS sequence"/>
</dbReference>
<sequence>MGLRPLNLPPGLVLHVLLTLVRFFFPIDFFATTSALPIRFQVSHSAPLSRFHRLAGVFLRYRLKKSPVEIAKKYRVGVQAAR</sequence>
<dbReference type="EMBL" id="FWWW01000082">
    <property type="protein sequence ID" value="SMB98278.1"/>
    <property type="molecule type" value="Genomic_DNA"/>
</dbReference>
<organism evidence="1 2">
    <name type="scientific">Hymenobacter roseosalivarius DSM 11622</name>
    <dbReference type="NCBI Taxonomy" id="645990"/>
    <lineage>
        <taxon>Bacteria</taxon>
        <taxon>Pseudomonadati</taxon>
        <taxon>Bacteroidota</taxon>
        <taxon>Cytophagia</taxon>
        <taxon>Cytophagales</taxon>
        <taxon>Hymenobacteraceae</taxon>
        <taxon>Hymenobacter</taxon>
    </lineage>
</organism>
<keyword evidence="2" id="KW-1185">Reference proteome</keyword>
<evidence type="ECO:0000313" key="2">
    <source>
        <dbReference type="Proteomes" id="UP000192266"/>
    </source>
</evidence>
<reference evidence="1 2" key="1">
    <citation type="submission" date="2017-04" db="EMBL/GenBank/DDBJ databases">
        <authorList>
            <person name="Afonso C.L."/>
            <person name="Miller P.J."/>
            <person name="Scott M.A."/>
            <person name="Spackman E."/>
            <person name="Goraichik I."/>
            <person name="Dimitrov K.M."/>
            <person name="Suarez D.L."/>
            <person name="Swayne D.E."/>
        </authorList>
    </citation>
    <scope>NUCLEOTIDE SEQUENCE [LARGE SCALE GENOMIC DNA]</scope>
    <source>
        <strain evidence="1 2">DSM 11622</strain>
    </source>
</reference>
<dbReference type="AlphaFoldDB" id="A0A1W1VY55"/>
<dbReference type="STRING" id="645990.SAMN00120144_1035"/>
<protein>
    <submittedName>
        <fullName evidence="1">Uncharacterized protein</fullName>
    </submittedName>
</protein>
<name>A0A1W1VY55_9BACT</name>
<proteinExistence type="predicted"/>
<accession>A0A1W1VY55</accession>
<gene>
    <name evidence="1" type="ORF">SAMN00120144_1035</name>
</gene>
<evidence type="ECO:0000313" key="1">
    <source>
        <dbReference type="EMBL" id="SMB98278.1"/>
    </source>
</evidence>